<feature type="transmembrane region" description="Helical" evidence="7">
    <location>
        <begin position="390"/>
        <end position="412"/>
    </location>
</feature>
<feature type="transmembrane region" description="Helical" evidence="7">
    <location>
        <begin position="936"/>
        <end position="957"/>
    </location>
</feature>
<gene>
    <name evidence="9" type="ORF">H9Y04_36555</name>
</gene>
<evidence type="ECO:0000256" key="4">
    <source>
        <dbReference type="ARBA" id="ARBA00022989"/>
    </source>
</evidence>
<keyword evidence="4 7" id="KW-1133">Transmembrane helix</keyword>
<name>A0ABR7SUV6_9ACTN</name>
<comment type="subcellular location">
    <subcellularLocation>
        <location evidence="1">Cell membrane</location>
        <topology evidence="1">Multi-pass membrane protein</topology>
    </subcellularLocation>
</comment>
<feature type="transmembrane region" description="Helical" evidence="7">
    <location>
        <begin position="432"/>
        <end position="449"/>
    </location>
</feature>
<dbReference type="PANTHER" id="PTHR30572">
    <property type="entry name" value="MEMBRANE COMPONENT OF TRANSPORTER-RELATED"/>
    <property type="match status" value="1"/>
</dbReference>
<evidence type="ECO:0000256" key="1">
    <source>
        <dbReference type="ARBA" id="ARBA00004651"/>
    </source>
</evidence>
<accession>A0ABR7SUV6</accession>
<sequence length="1071" mass="110829">MTGFIFLRVRAHRLLLVAALLAVLLTTSVLATLTAFSGAIGDASLRHSLLNRSAAPASLVVRTEVEPGERAAVEQQVEAGARRVFDGLPVSLLSYEKSGPYSLPLSLQAPGNRSEDPDLTHLGALDRSRIRLVDGAWPKAADKGPIQVALPEVAAKELDLAPGGPPVKLTDRLDGPSVTVQVTGVYQPKDSTEPYWQVDELNGRGVRKLDFTTYGPLLTDPATFAQSRVERGDSVWLARADFRGVQVDRIPELKRAAEQNSARFEKISGITSSLTADTQLPDVLERAERSLLVARSTLLIVALQLILLAGYALLLVARLLSSERAGETDLLVARGGSRGRVAWFSAAESLLLAVPAALIAPLLAGPLTRLLAGQGALARIGIELEVAPTLTVWLVALVVALGCAAAVIAPALSFTGMRRAVRAKSLPAPVRAGADVGLLVIAAVAYWQLDRQTSGGGVLSGDAEGNLGIDPLLVGAPALALLAGTILTLRLLPPAAKLGERRATKARGLPSALAGWQLSRRPLRGAGPVLLLVLAVAMGMLAIGQGASWDRSQEDQADFRAGTDLRVQGGRIPAAARDKVYSSIPGVKEAAPASRSSMELSGGRSAGILALDMRQAADGLLLRDDLGSPGELRDLLTTKPSSHGVRIPAGTQKIAFTVRIDSDKPTKSAPASVTAQVQDRYGNAQGLPLGKVPADGRTHTVGAELTATGPFTLSGFALDVTPSTGAAEKHRFAVTSVEADGAAITPPAQTTWLGIAQDANADPYAPPAALVVLKTGTDKSAPISASYDVPGASDGIALRGVEIDSARPDAPVPGAVVTERFAESSGAELGSSVDLPLGSAPLRVKVVKVVSDLPTVTANGGAVLVDLRAVNEALTADNRAALASGEWWLTAEPGKAGQVADELRSRADTDPEQVIARPEIAQELRDDPLGAGPQSALLAVALVAAALAAVGFAVSAAGSLRERAAEFSVLRALGTPQRQLARLIAAEQGVLIGLALLVGLALGAVLTRAVVPLIVLTGEASKPVPSVLVELPPVRVALLLAAVAVVPLLVVAAIALRRTDPVVSLRHEGGN</sequence>
<proteinExistence type="inferred from homology"/>
<dbReference type="Pfam" id="PF02687">
    <property type="entry name" value="FtsX"/>
    <property type="match status" value="1"/>
</dbReference>
<dbReference type="PANTHER" id="PTHR30572:SF4">
    <property type="entry name" value="ABC TRANSPORTER PERMEASE YTRF"/>
    <property type="match status" value="1"/>
</dbReference>
<dbReference type="EMBL" id="JACTVJ010000023">
    <property type="protein sequence ID" value="MBC9718058.1"/>
    <property type="molecule type" value="Genomic_DNA"/>
</dbReference>
<feature type="transmembrane region" description="Helical" evidence="7">
    <location>
        <begin position="1036"/>
        <end position="1056"/>
    </location>
</feature>
<keyword evidence="3 7" id="KW-0812">Transmembrane</keyword>
<dbReference type="InterPro" id="IPR003838">
    <property type="entry name" value="ABC3_permease_C"/>
</dbReference>
<evidence type="ECO:0000256" key="7">
    <source>
        <dbReference type="SAM" id="Phobius"/>
    </source>
</evidence>
<keyword evidence="2" id="KW-1003">Cell membrane</keyword>
<evidence type="ECO:0000313" key="10">
    <source>
        <dbReference type="Proteomes" id="UP000642284"/>
    </source>
</evidence>
<evidence type="ECO:0000256" key="5">
    <source>
        <dbReference type="ARBA" id="ARBA00023136"/>
    </source>
</evidence>
<feature type="transmembrane region" description="Helical" evidence="7">
    <location>
        <begin position="469"/>
        <end position="492"/>
    </location>
</feature>
<feature type="transmembrane region" description="Helical" evidence="7">
    <location>
        <begin position="341"/>
        <end position="364"/>
    </location>
</feature>
<comment type="similarity">
    <text evidence="6">Belongs to the ABC-4 integral membrane protein family.</text>
</comment>
<evidence type="ECO:0000256" key="6">
    <source>
        <dbReference type="ARBA" id="ARBA00038076"/>
    </source>
</evidence>
<organism evidence="9 10">
    <name type="scientific">Streptomyces polyasparticus</name>
    <dbReference type="NCBI Taxonomy" id="2767826"/>
    <lineage>
        <taxon>Bacteria</taxon>
        <taxon>Bacillati</taxon>
        <taxon>Actinomycetota</taxon>
        <taxon>Actinomycetes</taxon>
        <taxon>Kitasatosporales</taxon>
        <taxon>Streptomycetaceae</taxon>
        <taxon>Streptomyces</taxon>
    </lineage>
</organism>
<evidence type="ECO:0000313" key="9">
    <source>
        <dbReference type="EMBL" id="MBC9718058.1"/>
    </source>
</evidence>
<comment type="caution">
    <text evidence="9">The sequence shown here is derived from an EMBL/GenBank/DDBJ whole genome shotgun (WGS) entry which is preliminary data.</text>
</comment>
<reference evidence="9 10" key="1">
    <citation type="submission" date="2020-08" db="EMBL/GenBank/DDBJ databases">
        <title>Genemic of Streptomyces polyaspartic.</title>
        <authorList>
            <person name="Liu W."/>
        </authorList>
    </citation>
    <scope>NUCLEOTIDE SEQUENCE [LARGE SCALE GENOMIC DNA]</scope>
    <source>
        <strain evidence="9 10">TRM66268-LWL</strain>
    </source>
</reference>
<evidence type="ECO:0000256" key="2">
    <source>
        <dbReference type="ARBA" id="ARBA00022475"/>
    </source>
</evidence>
<dbReference type="Proteomes" id="UP000642284">
    <property type="component" value="Unassembled WGS sequence"/>
</dbReference>
<feature type="transmembrane region" description="Helical" evidence="7">
    <location>
        <begin position="298"/>
        <end position="320"/>
    </location>
</feature>
<feature type="transmembrane region" description="Helical" evidence="7">
    <location>
        <begin position="990"/>
        <end position="1016"/>
    </location>
</feature>
<protein>
    <submittedName>
        <fullName evidence="9">FtsX-like permease family protein</fullName>
    </submittedName>
</protein>
<evidence type="ECO:0000259" key="8">
    <source>
        <dbReference type="Pfam" id="PF02687"/>
    </source>
</evidence>
<feature type="domain" description="ABC3 transporter permease C-terminal" evidence="8">
    <location>
        <begin position="939"/>
        <end position="1057"/>
    </location>
</feature>
<evidence type="ECO:0000256" key="3">
    <source>
        <dbReference type="ARBA" id="ARBA00022692"/>
    </source>
</evidence>
<keyword evidence="5 7" id="KW-0472">Membrane</keyword>
<keyword evidence="10" id="KW-1185">Reference proteome</keyword>
<feature type="transmembrane region" description="Helical" evidence="7">
    <location>
        <begin position="529"/>
        <end position="549"/>
    </location>
</feature>
<dbReference type="InterPro" id="IPR050250">
    <property type="entry name" value="Macrolide_Exporter_MacB"/>
</dbReference>